<dbReference type="InterPro" id="IPR003593">
    <property type="entry name" value="AAA+_ATPase"/>
</dbReference>
<proteinExistence type="inferred from homology"/>
<feature type="domain" description="ABC transporter" evidence="4">
    <location>
        <begin position="5"/>
        <end position="243"/>
    </location>
</feature>
<dbReference type="GO" id="GO:0005524">
    <property type="term" value="F:ATP binding"/>
    <property type="evidence" value="ECO:0007669"/>
    <property type="project" value="UniProtKB-KW"/>
</dbReference>
<organism evidence="5 6">
    <name type="scientific">Mesorhizobium japonicum (strain LMG 29417 / CECT 9101 / MAFF 303099)</name>
    <name type="common">Mesorhizobium loti (strain MAFF 303099)</name>
    <dbReference type="NCBI Taxonomy" id="266835"/>
    <lineage>
        <taxon>Bacteria</taxon>
        <taxon>Pseudomonadati</taxon>
        <taxon>Pseudomonadota</taxon>
        <taxon>Alphaproteobacteria</taxon>
        <taxon>Hyphomicrobiales</taxon>
        <taxon>Phyllobacteriaceae</taxon>
        <taxon>Mesorhizobium</taxon>
    </lineage>
</organism>
<dbReference type="Gene3D" id="3.40.50.300">
    <property type="entry name" value="P-loop containing nucleotide triphosphate hydrolases"/>
    <property type="match status" value="1"/>
</dbReference>
<geneLocation type="plasmid" evidence="5 6">
    <name>pMLa</name>
</geneLocation>
<dbReference type="GO" id="GO:0016887">
    <property type="term" value="F:ATP hydrolysis activity"/>
    <property type="evidence" value="ECO:0007669"/>
    <property type="project" value="InterPro"/>
</dbReference>
<dbReference type="EMBL" id="BA000013">
    <property type="protein sequence ID" value="BAB54544.1"/>
    <property type="molecule type" value="Genomic_DNA"/>
</dbReference>
<accession>Q982B5</accession>
<dbReference type="InterPro" id="IPR003439">
    <property type="entry name" value="ABC_transporter-like_ATP-bd"/>
</dbReference>
<evidence type="ECO:0000256" key="2">
    <source>
        <dbReference type="ARBA" id="ARBA00022741"/>
    </source>
</evidence>
<dbReference type="SUPFAM" id="SSF52540">
    <property type="entry name" value="P-loop containing nucleoside triphosphate hydrolases"/>
    <property type="match status" value="1"/>
</dbReference>
<keyword evidence="5" id="KW-0614">Plasmid</keyword>
<dbReference type="Pfam" id="PF00005">
    <property type="entry name" value="ABC_tran"/>
    <property type="match status" value="1"/>
</dbReference>
<name>Q982B5_RHILO</name>
<dbReference type="InterPro" id="IPR027417">
    <property type="entry name" value="P-loop_NTPase"/>
</dbReference>
<dbReference type="RefSeq" id="WP_010916005.1">
    <property type="nucleotide sequence ID" value="NC_002679.1"/>
</dbReference>
<dbReference type="PROSITE" id="PS50893">
    <property type="entry name" value="ABC_TRANSPORTER_2"/>
    <property type="match status" value="1"/>
</dbReference>
<dbReference type="PATRIC" id="fig|266835.9.peg.6967"/>
<dbReference type="Proteomes" id="UP000000552">
    <property type="component" value="Plasmid pMLa"/>
</dbReference>
<dbReference type="HOGENOM" id="CLU_000604_1_22_5"/>
<comment type="similarity">
    <text evidence="1">Belongs to the ABC transporter superfamily.</text>
</comment>
<reference evidence="5 6" key="1">
    <citation type="journal article" date="2000" name="DNA Res.">
        <title>Complete genome structure of the nitrogen-fixing symbiotic bacterium Mesorhizobium loti.</title>
        <authorList>
            <person name="Kaneko T."/>
            <person name="Nakamura Y."/>
            <person name="Sato S."/>
            <person name="Asamizu E."/>
            <person name="Kato T."/>
            <person name="Sasamoto S."/>
            <person name="Watanabe A."/>
            <person name="Idesawa K."/>
            <person name="Ishikawa A."/>
            <person name="Kawashima K."/>
            <person name="Kimura T."/>
            <person name="Kishida Y."/>
            <person name="Kiyokawa C."/>
            <person name="Kohara M."/>
            <person name="Matsumoto M."/>
            <person name="Matsuno A."/>
            <person name="Mochizuki Y."/>
            <person name="Nakayama S."/>
            <person name="Nakazaki N."/>
            <person name="Shimpo S."/>
            <person name="Sugimoto M."/>
            <person name="Takeuchi C."/>
            <person name="Yamada M."/>
            <person name="Tabata S."/>
        </authorList>
    </citation>
    <scope>NUCLEOTIDE SEQUENCE [LARGE SCALE GENOMIC DNA]</scope>
    <source>
        <strain evidence="6">LMG 29417 / CECT 9101 / MAFF 303099</strain>
        <plasmid evidence="5 6">pMLa</plasmid>
    </source>
</reference>
<evidence type="ECO:0000313" key="6">
    <source>
        <dbReference type="Proteomes" id="UP000000552"/>
    </source>
</evidence>
<dbReference type="InterPro" id="IPR017871">
    <property type="entry name" value="ABC_transporter-like_CS"/>
</dbReference>
<dbReference type="AlphaFoldDB" id="Q982B5"/>
<dbReference type="PANTHER" id="PTHR42798:SF7">
    <property type="entry name" value="ALPHA-D-RIBOSE 1-METHYLPHOSPHONATE 5-TRIPHOSPHATE SYNTHASE SUBUNIT PHNL"/>
    <property type="match status" value="1"/>
</dbReference>
<dbReference type="SMART" id="SM00382">
    <property type="entry name" value="AAA"/>
    <property type="match status" value="1"/>
</dbReference>
<gene>
    <name evidence="5" type="ordered locus">mll9150</name>
</gene>
<keyword evidence="3 5" id="KW-0067">ATP-binding</keyword>
<sequence>MTIRLHAKGLAKTFTLHTQGGTILPVFDNIELAVKAGECVCLHGPSGAGKSTLLRSLYANYKPDAGKILVQHIGDTVDLLAAEPWEVVEIRRRTIGYVSQFLRVIPRVPTLDIVAEPAIVNGVPPEKAHAAARALLSRLRIPERLWSLAPATFSGGEQQRVNIARSFIADYPVLLLDEPTASLDATNRQTVIELINEAKARGAAIVGIFHDEEVREAVADRLFEVTPRSPEWTARSIPEPTRA</sequence>
<keyword evidence="2" id="KW-0547">Nucleotide-binding</keyword>
<dbReference type="PROSITE" id="PS00211">
    <property type="entry name" value="ABC_TRANSPORTER_1"/>
    <property type="match status" value="1"/>
</dbReference>
<dbReference type="KEGG" id="mlo:mll9150"/>
<evidence type="ECO:0000256" key="1">
    <source>
        <dbReference type="ARBA" id="ARBA00005417"/>
    </source>
</evidence>
<dbReference type="InterPro" id="IPR012701">
    <property type="entry name" value="CP_lyase_PhnL"/>
</dbReference>
<dbReference type="PANTHER" id="PTHR42798">
    <property type="entry name" value="LIPOPROTEIN-RELEASING SYSTEM ATP-BINDING PROTEIN LOLD"/>
    <property type="match status" value="1"/>
</dbReference>
<evidence type="ECO:0000313" key="5">
    <source>
        <dbReference type="EMBL" id="BAB54544.1"/>
    </source>
</evidence>
<protein>
    <submittedName>
        <fullName evidence="5">ABC transporter ATP-binding protein</fullName>
    </submittedName>
</protein>
<evidence type="ECO:0000259" key="4">
    <source>
        <dbReference type="PROSITE" id="PS50893"/>
    </source>
</evidence>
<evidence type="ECO:0000256" key="3">
    <source>
        <dbReference type="ARBA" id="ARBA00022840"/>
    </source>
</evidence>
<dbReference type="NCBIfam" id="TIGR02324">
    <property type="entry name" value="CP_lyasePhnL"/>
    <property type="match status" value="1"/>
</dbReference>